<dbReference type="PROSITE" id="PS50042">
    <property type="entry name" value="CNMP_BINDING_3"/>
    <property type="match status" value="1"/>
</dbReference>
<keyword evidence="6" id="KW-0418">Kinase</keyword>
<keyword evidence="6" id="KW-0808">Transferase</keyword>
<evidence type="ECO:0000259" key="5">
    <source>
        <dbReference type="PROSITE" id="PS51063"/>
    </source>
</evidence>
<evidence type="ECO:0000313" key="6">
    <source>
        <dbReference type="EMBL" id="SMC28468.1"/>
    </source>
</evidence>
<dbReference type="PANTHER" id="PTHR24567:SF68">
    <property type="entry name" value="DNA-BINDING TRANSCRIPTIONAL DUAL REGULATOR CRP"/>
    <property type="match status" value="1"/>
</dbReference>
<feature type="domain" description="HTH crp-type" evidence="5">
    <location>
        <begin position="150"/>
        <end position="216"/>
    </location>
</feature>
<reference evidence="6 7" key="1">
    <citation type="submission" date="2017-04" db="EMBL/GenBank/DDBJ databases">
        <authorList>
            <person name="Afonso C.L."/>
            <person name="Miller P.J."/>
            <person name="Scott M.A."/>
            <person name="Spackman E."/>
            <person name="Goraichik I."/>
            <person name="Dimitrov K.M."/>
            <person name="Suarez D.L."/>
            <person name="Swayne D.E."/>
        </authorList>
    </citation>
    <scope>NUCLEOTIDE SEQUENCE [LARGE SCALE GENOMIC DNA]</scope>
    <source>
        <strain evidence="6 7">DSM 23236</strain>
    </source>
</reference>
<dbReference type="InterPro" id="IPR036390">
    <property type="entry name" value="WH_DNA-bd_sf"/>
</dbReference>
<proteinExistence type="predicted"/>
<dbReference type="STRING" id="1121001.SAMN02745857_03273"/>
<organism evidence="6 7">
    <name type="scientific">Andreprevotia lacus DSM 23236</name>
    <dbReference type="NCBI Taxonomy" id="1121001"/>
    <lineage>
        <taxon>Bacteria</taxon>
        <taxon>Pseudomonadati</taxon>
        <taxon>Pseudomonadota</taxon>
        <taxon>Betaproteobacteria</taxon>
        <taxon>Neisseriales</taxon>
        <taxon>Chitinibacteraceae</taxon>
        <taxon>Andreprevotia</taxon>
    </lineage>
</organism>
<dbReference type="AlphaFoldDB" id="A0A1W1XY88"/>
<dbReference type="Gene3D" id="1.10.10.10">
    <property type="entry name" value="Winged helix-like DNA-binding domain superfamily/Winged helix DNA-binding domain"/>
    <property type="match status" value="1"/>
</dbReference>
<dbReference type="GO" id="GO:0016301">
    <property type="term" value="F:kinase activity"/>
    <property type="evidence" value="ECO:0007669"/>
    <property type="project" value="UniProtKB-KW"/>
</dbReference>
<evidence type="ECO:0000256" key="3">
    <source>
        <dbReference type="ARBA" id="ARBA00023163"/>
    </source>
</evidence>
<evidence type="ECO:0000256" key="1">
    <source>
        <dbReference type="ARBA" id="ARBA00023015"/>
    </source>
</evidence>
<dbReference type="SUPFAM" id="SSF51206">
    <property type="entry name" value="cAMP-binding domain-like"/>
    <property type="match status" value="1"/>
</dbReference>
<dbReference type="SUPFAM" id="SSF46785">
    <property type="entry name" value="Winged helix' DNA-binding domain"/>
    <property type="match status" value="1"/>
</dbReference>
<dbReference type="PANTHER" id="PTHR24567">
    <property type="entry name" value="CRP FAMILY TRANSCRIPTIONAL REGULATORY PROTEIN"/>
    <property type="match status" value="1"/>
</dbReference>
<dbReference type="InterPro" id="IPR012318">
    <property type="entry name" value="HTH_CRP"/>
</dbReference>
<evidence type="ECO:0000256" key="2">
    <source>
        <dbReference type="ARBA" id="ARBA00023125"/>
    </source>
</evidence>
<feature type="domain" description="Cyclic nucleotide-binding" evidence="4">
    <location>
        <begin position="16"/>
        <end position="136"/>
    </location>
</feature>
<name>A0A1W1XY88_9NEIS</name>
<dbReference type="InterPro" id="IPR018490">
    <property type="entry name" value="cNMP-bd_dom_sf"/>
</dbReference>
<dbReference type="RefSeq" id="WP_084092146.1">
    <property type="nucleotide sequence ID" value="NZ_FWXD01000022.1"/>
</dbReference>
<dbReference type="Pfam" id="PF13545">
    <property type="entry name" value="HTH_Crp_2"/>
    <property type="match status" value="1"/>
</dbReference>
<dbReference type="InterPro" id="IPR014710">
    <property type="entry name" value="RmlC-like_jellyroll"/>
</dbReference>
<protein>
    <submittedName>
        <fullName evidence="6">cAMP-binding domain of CRP or a regulatory subunit of cAMP-dependent protein kinases</fullName>
    </submittedName>
</protein>
<dbReference type="SMART" id="SM00100">
    <property type="entry name" value="cNMP"/>
    <property type="match status" value="1"/>
</dbReference>
<evidence type="ECO:0000259" key="4">
    <source>
        <dbReference type="PROSITE" id="PS50042"/>
    </source>
</evidence>
<dbReference type="InterPro" id="IPR000595">
    <property type="entry name" value="cNMP-bd_dom"/>
</dbReference>
<dbReference type="Pfam" id="PF00027">
    <property type="entry name" value="cNMP_binding"/>
    <property type="match status" value="1"/>
</dbReference>
<dbReference type="PROSITE" id="PS51063">
    <property type="entry name" value="HTH_CRP_2"/>
    <property type="match status" value="1"/>
</dbReference>
<evidence type="ECO:0000313" key="7">
    <source>
        <dbReference type="Proteomes" id="UP000192761"/>
    </source>
</evidence>
<dbReference type="SMART" id="SM00419">
    <property type="entry name" value="HTH_CRP"/>
    <property type="match status" value="1"/>
</dbReference>
<gene>
    <name evidence="6" type="ORF">SAMN02745857_03273</name>
</gene>
<dbReference type="GO" id="GO:0003700">
    <property type="term" value="F:DNA-binding transcription factor activity"/>
    <property type="evidence" value="ECO:0007669"/>
    <property type="project" value="TreeGrafter"/>
</dbReference>
<dbReference type="GO" id="GO:0005829">
    <property type="term" value="C:cytosol"/>
    <property type="evidence" value="ECO:0007669"/>
    <property type="project" value="TreeGrafter"/>
</dbReference>
<dbReference type="Gene3D" id="2.60.120.10">
    <property type="entry name" value="Jelly Rolls"/>
    <property type="match status" value="1"/>
</dbReference>
<dbReference type="InterPro" id="IPR036388">
    <property type="entry name" value="WH-like_DNA-bd_sf"/>
</dbReference>
<keyword evidence="1" id="KW-0805">Transcription regulation</keyword>
<dbReference type="Proteomes" id="UP000192761">
    <property type="component" value="Unassembled WGS sequence"/>
</dbReference>
<sequence>MARTLDIRGLLQQLPLFKNLAERQLEQLAHSCEQCRFDRNQFVFHRGDSASGLYVVAVGRIKLSIPSGQGQAKVVELCEAGQSFGEAGMFLGLPYLVEAQALEDSLLIRIARAEIERTIDSDPSFARRMLVSLSMHVDAMLRDIEAINLQNAMQRVISYLLAQPMDNGRVRLVCSKHVVASKLGLTPETLSRQLHQLVDLQLIRVCGGDVQILDESRLKAWL</sequence>
<dbReference type="OrthoDB" id="9777588at2"/>
<dbReference type="CDD" id="cd00038">
    <property type="entry name" value="CAP_ED"/>
    <property type="match status" value="1"/>
</dbReference>
<accession>A0A1W1XY88</accession>
<keyword evidence="7" id="KW-1185">Reference proteome</keyword>
<dbReference type="GO" id="GO:0003677">
    <property type="term" value="F:DNA binding"/>
    <property type="evidence" value="ECO:0007669"/>
    <property type="project" value="UniProtKB-KW"/>
</dbReference>
<dbReference type="EMBL" id="FWXD01000022">
    <property type="protein sequence ID" value="SMC28468.1"/>
    <property type="molecule type" value="Genomic_DNA"/>
</dbReference>
<dbReference type="InterPro" id="IPR050397">
    <property type="entry name" value="Env_Response_Regulators"/>
</dbReference>
<keyword evidence="3" id="KW-0804">Transcription</keyword>
<keyword evidence="2" id="KW-0238">DNA-binding</keyword>